<evidence type="ECO:0000256" key="1">
    <source>
        <dbReference type="ARBA" id="ARBA00023002"/>
    </source>
</evidence>
<comment type="caution">
    <text evidence="2">The sequence shown here is derived from an EMBL/GenBank/DDBJ whole genome shotgun (WGS) entry which is preliminary data.</text>
</comment>
<feature type="non-terminal residue" evidence="2">
    <location>
        <position position="1"/>
    </location>
</feature>
<reference evidence="2" key="1">
    <citation type="journal article" date="2023" name="Insect Mol. Biol.">
        <title>Genome sequencing provides insights into the evolution of gene families encoding plant cell wall-degrading enzymes in longhorned beetles.</title>
        <authorList>
            <person name="Shin N.R."/>
            <person name="Okamura Y."/>
            <person name="Kirsch R."/>
            <person name="Pauchet Y."/>
        </authorList>
    </citation>
    <scope>NUCLEOTIDE SEQUENCE</scope>
    <source>
        <strain evidence="2">RBIC_L_NR</strain>
    </source>
</reference>
<dbReference type="Proteomes" id="UP001162156">
    <property type="component" value="Unassembled WGS sequence"/>
</dbReference>
<organism evidence="2 3">
    <name type="scientific">Rhamnusium bicolor</name>
    <dbReference type="NCBI Taxonomy" id="1586634"/>
    <lineage>
        <taxon>Eukaryota</taxon>
        <taxon>Metazoa</taxon>
        <taxon>Ecdysozoa</taxon>
        <taxon>Arthropoda</taxon>
        <taxon>Hexapoda</taxon>
        <taxon>Insecta</taxon>
        <taxon>Pterygota</taxon>
        <taxon>Neoptera</taxon>
        <taxon>Endopterygota</taxon>
        <taxon>Coleoptera</taxon>
        <taxon>Polyphaga</taxon>
        <taxon>Cucujiformia</taxon>
        <taxon>Chrysomeloidea</taxon>
        <taxon>Cerambycidae</taxon>
        <taxon>Lepturinae</taxon>
        <taxon>Rhagiini</taxon>
        <taxon>Rhamnusium</taxon>
    </lineage>
</organism>
<keyword evidence="3" id="KW-1185">Reference proteome</keyword>
<dbReference type="InterPro" id="IPR036291">
    <property type="entry name" value="NAD(P)-bd_dom_sf"/>
</dbReference>
<accession>A0AAV8ZKD4</accession>
<evidence type="ECO:0000313" key="3">
    <source>
        <dbReference type="Proteomes" id="UP001162156"/>
    </source>
</evidence>
<gene>
    <name evidence="2" type="ORF">NQ314_004126</name>
</gene>
<dbReference type="AlphaFoldDB" id="A0AAV8ZKD4"/>
<dbReference type="EMBL" id="JANEYF010001226">
    <property type="protein sequence ID" value="KAJ8965438.1"/>
    <property type="molecule type" value="Genomic_DNA"/>
</dbReference>
<dbReference type="SUPFAM" id="SSF51735">
    <property type="entry name" value="NAD(P)-binding Rossmann-fold domains"/>
    <property type="match status" value="1"/>
</dbReference>
<name>A0AAV8ZKD4_9CUCU</name>
<keyword evidence="1" id="KW-0560">Oxidoreductase</keyword>
<sequence>IVCYFLDLLKKSAPSRIIFTSSIAAFITKLKLEDLNPSRTCSNLPRIYANSKLCEVIAANGFTEKLRGYGVTSNSLHPGAVRSKIYLRAIREETVLWTFIAGFLTLPFGKTTEEGAQTLVYLACAKEVEKVTGHFFMDCRKFLQPLQTHNKDFCEQIWNNSMKLIKLDANDIS</sequence>
<evidence type="ECO:0000313" key="2">
    <source>
        <dbReference type="EMBL" id="KAJ8965438.1"/>
    </source>
</evidence>
<protein>
    <submittedName>
        <fullName evidence="2">Uncharacterized protein</fullName>
    </submittedName>
</protein>
<proteinExistence type="predicted"/>
<dbReference type="GO" id="GO:0016491">
    <property type="term" value="F:oxidoreductase activity"/>
    <property type="evidence" value="ECO:0007669"/>
    <property type="project" value="UniProtKB-KW"/>
</dbReference>
<dbReference type="PANTHER" id="PTHR43157">
    <property type="entry name" value="PHOSPHATIDYLINOSITOL-GLYCAN BIOSYNTHESIS CLASS F PROTEIN-RELATED"/>
    <property type="match status" value="1"/>
</dbReference>
<dbReference type="PANTHER" id="PTHR43157:SF31">
    <property type="entry name" value="PHOSPHATIDYLINOSITOL-GLYCAN BIOSYNTHESIS CLASS F PROTEIN"/>
    <property type="match status" value="1"/>
</dbReference>
<dbReference type="Gene3D" id="3.40.50.720">
    <property type="entry name" value="NAD(P)-binding Rossmann-like Domain"/>
    <property type="match status" value="1"/>
</dbReference>